<proteinExistence type="predicted"/>
<dbReference type="InterPro" id="IPR036691">
    <property type="entry name" value="Endo/exonu/phosph_ase_sf"/>
</dbReference>
<organism evidence="2 3">
    <name type="scientific">Coffea arabica</name>
    <name type="common">Arabian coffee</name>
    <dbReference type="NCBI Taxonomy" id="13443"/>
    <lineage>
        <taxon>Eukaryota</taxon>
        <taxon>Viridiplantae</taxon>
        <taxon>Streptophyta</taxon>
        <taxon>Embryophyta</taxon>
        <taxon>Tracheophyta</taxon>
        <taxon>Spermatophyta</taxon>
        <taxon>Magnoliopsida</taxon>
        <taxon>eudicotyledons</taxon>
        <taxon>Gunneridae</taxon>
        <taxon>Pentapetalae</taxon>
        <taxon>asterids</taxon>
        <taxon>lamiids</taxon>
        <taxon>Gentianales</taxon>
        <taxon>Rubiaceae</taxon>
        <taxon>Ixoroideae</taxon>
        <taxon>Gardenieae complex</taxon>
        <taxon>Bertiereae - Coffeeae clade</taxon>
        <taxon>Coffeeae</taxon>
        <taxon>Coffea</taxon>
    </lineage>
</organism>
<keyword evidence="2" id="KW-1185">Reference proteome</keyword>
<dbReference type="GeneID" id="140012691"/>
<dbReference type="Gene3D" id="3.60.10.10">
    <property type="entry name" value="Endonuclease/exonuclease/phosphatase"/>
    <property type="match status" value="1"/>
</dbReference>
<evidence type="ECO:0008006" key="4">
    <source>
        <dbReference type="Google" id="ProtNLM"/>
    </source>
</evidence>
<dbReference type="SUPFAM" id="SSF56219">
    <property type="entry name" value="DNase I-like"/>
    <property type="match status" value="1"/>
</dbReference>
<evidence type="ECO:0000313" key="3">
    <source>
        <dbReference type="RefSeq" id="XP_071917074.1"/>
    </source>
</evidence>
<dbReference type="Proteomes" id="UP001652660">
    <property type="component" value="Chromosome 8e"/>
</dbReference>
<reference evidence="3" key="1">
    <citation type="submission" date="2025-08" db="UniProtKB">
        <authorList>
            <consortium name="RefSeq"/>
        </authorList>
    </citation>
    <scope>IDENTIFICATION</scope>
    <source>
        <tissue evidence="3">Leaves</tissue>
    </source>
</reference>
<dbReference type="PANTHER" id="PTHR35218">
    <property type="entry name" value="RNASE H DOMAIN-CONTAINING PROTEIN"/>
    <property type="match status" value="1"/>
</dbReference>
<evidence type="ECO:0000256" key="1">
    <source>
        <dbReference type="SAM" id="Phobius"/>
    </source>
</evidence>
<dbReference type="PANTHER" id="PTHR35218:SF9">
    <property type="entry name" value="ENDONUCLEASE_EXONUCLEASE_PHOSPHATASE DOMAIN-CONTAINING PROTEIN"/>
    <property type="match status" value="1"/>
</dbReference>
<name>A0ABM4VC21_COFAR</name>
<dbReference type="RefSeq" id="XP_071917074.1">
    <property type="nucleotide sequence ID" value="XM_072060973.1"/>
</dbReference>
<evidence type="ECO:0000313" key="2">
    <source>
        <dbReference type="Proteomes" id="UP001652660"/>
    </source>
</evidence>
<keyword evidence="1" id="KW-1133">Transmembrane helix</keyword>
<protein>
    <recommendedName>
        <fullName evidence="4">Endonuclease/exonuclease/phosphatase domain-containing protein</fullName>
    </recommendedName>
</protein>
<feature type="transmembrane region" description="Helical" evidence="1">
    <location>
        <begin position="80"/>
        <end position="99"/>
    </location>
</feature>
<keyword evidence="1" id="KW-0472">Membrane</keyword>
<gene>
    <name evidence="3" type="primary">LOC140012691</name>
</gene>
<accession>A0ABM4VC21</accession>
<sequence length="179" mass="20531">MWNIRGATNKESLRYIRCTCRSNNIRLLILLEPLANVSHLGSVQLFLGFDFARSFVNNKIWIFWCSDVRYSFVEAADQLVHVYLSFPSGSSFIISAVYAKCNRIGRRRLWEALEHFSMSVTLPWIAVGDYNVITCTEERIGGSSPNMRDLEEFNSALHRSGLFPVQFDGSAYTWTNGRM</sequence>
<keyword evidence="1" id="KW-0812">Transmembrane</keyword>